<reference evidence="1 2" key="1">
    <citation type="submission" date="2015-11" db="EMBL/GenBank/DDBJ databases">
        <title>Genome sequences of Lysobacter enzymogenes strain C3 and Lysobacter antibioticus ATCC 29479.</title>
        <authorList>
            <person name="Kobayashi D.Y."/>
        </authorList>
    </citation>
    <scope>NUCLEOTIDE SEQUENCE [LARGE SCALE GENOMIC DNA]</scope>
    <source>
        <strain evidence="1 2">C3</strain>
    </source>
</reference>
<dbReference type="Pfam" id="PF07396">
    <property type="entry name" value="Porin_O_P"/>
    <property type="match status" value="1"/>
</dbReference>
<dbReference type="AlphaFoldDB" id="A0A0S2DJK1"/>
<dbReference type="KEGG" id="lez:GLE_3312"/>
<evidence type="ECO:0000313" key="2">
    <source>
        <dbReference type="Proteomes" id="UP000061569"/>
    </source>
</evidence>
<organism evidence="1 2">
    <name type="scientific">Lysobacter enzymogenes</name>
    <dbReference type="NCBI Taxonomy" id="69"/>
    <lineage>
        <taxon>Bacteria</taxon>
        <taxon>Pseudomonadati</taxon>
        <taxon>Pseudomonadota</taxon>
        <taxon>Gammaproteobacteria</taxon>
        <taxon>Lysobacterales</taxon>
        <taxon>Lysobacteraceae</taxon>
        <taxon>Lysobacter</taxon>
    </lineage>
</organism>
<accession>A0A0S2DJK1</accession>
<sequence>MKLSRTTLAVALLAALAAPAAHAEIALDVIGDSEVTFEGLVQADYNDFNSDVLNLNGDLPDGKDTDQELRRAELVLKGKGPGNFEWVAGYDAKADKFLDVNLKYKIGGDGNHYVQFGQFKQPNSMEELSSTKNNDFISKAMVTNTFGIARRLGVAYSYGTNDWSLTASYFGDELTRNQKHGKGYGLRGTFAPINEKGNVLHLGLSYVNLDAELEGNTGILDNSARIRTRPQVDLASGRLVDSGTLTNVDTQAIIGAEAMYVQGPFKVQAEYMRSTLDRYKTATLTGKDYTTDSWYVSGVWNITGETWGYKSGTPTTPLPNEPATGMWQVGLRYDKIDLNDGSLRPGATPTAAPIVDGVLGGEMSAWTVGVNWYWRSNFKFMLDYSIVDSSRYIGKTSATYSQNPQYNNRTFNRVVDDSPNVLSARLQFYW</sequence>
<dbReference type="Proteomes" id="UP000061569">
    <property type="component" value="Chromosome"/>
</dbReference>
<dbReference type="OrthoDB" id="9807854at2"/>
<name>A0A0S2DJK1_LYSEN</name>
<dbReference type="PATRIC" id="fig|69.6.peg.3262"/>
<gene>
    <name evidence="1" type="ORF">GLE_3312</name>
</gene>
<dbReference type="InterPro" id="IPR023614">
    <property type="entry name" value="Porin_dom_sf"/>
</dbReference>
<dbReference type="Gene3D" id="2.40.160.10">
    <property type="entry name" value="Porin"/>
    <property type="match status" value="1"/>
</dbReference>
<dbReference type="EMBL" id="CP013140">
    <property type="protein sequence ID" value="ALN58658.1"/>
    <property type="molecule type" value="Genomic_DNA"/>
</dbReference>
<protein>
    <submittedName>
        <fullName evidence="1">Phosphate-selective porin O and P</fullName>
    </submittedName>
</protein>
<proteinExistence type="predicted"/>
<dbReference type="RefSeq" id="WP_057948198.1">
    <property type="nucleotide sequence ID" value="NZ_CP067396.1"/>
</dbReference>
<dbReference type="SUPFAM" id="SSF56935">
    <property type="entry name" value="Porins"/>
    <property type="match status" value="1"/>
</dbReference>
<evidence type="ECO:0000313" key="1">
    <source>
        <dbReference type="EMBL" id="ALN58658.1"/>
    </source>
</evidence>
<dbReference type="STRING" id="69.GLE_3312"/>
<dbReference type="InterPro" id="IPR010870">
    <property type="entry name" value="Porin_O/P"/>
</dbReference>